<feature type="domain" description="Methyltransferase" evidence="1">
    <location>
        <begin position="43"/>
        <end position="137"/>
    </location>
</feature>
<dbReference type="PANTHER" id="PTHR44068">
    <property type="entry name" value="ZGC:194242"/>
    <property type="match status" value="1"/>
</dbReference>
<dbReference type="GO" id="GO:0032259">
    <property type="term" value="P:methylation"/>
    <property type="evidence" value="ECO:0007669"/>
    <property type="project" value="UniProtKB-KW"/>
</dbReference>
<dbReference type="Gene3D" id="3.40.50.150">
    <property type="entry name" value="Vaccinia Virus protein VP39"/>
    <property type="match status" value="1"/>
</dbReference>
<dbReference type="InterPro" id="IPR050447">
    <property type="entry name" value="Erg6_SMT_methyltransf"/>
</dbReference>
<name>A0AAJ6NMU3_9CYAN</name>
<protein>
    <submittedName>
        <fullName evidence="2">Class I SAM-dependent methyltransferase</fullName>
        <ecNumber evidence="2">2.1.1.-</ecNumber>
    </submittedName>
</protein>
<sequence length="252" mass="29304">MNDKQTEIFFQIHQSLPREGPGNSESTRNAFLQMIDLPQNPNILDIGCGTGIQTFDLASLTSGKIVAIDNHSIYIDELKQQVLQKGLSDRIQVINADMFTLDFPNTNFDIIWAEGAIYIIGFENGLKQWRPLLKQGGYLAASEITWLKPYPPSEIKEFWDAGYPAMQNIEGNLQIIRNSEYKIIDYFVLPESAWWNDYYNPLEERLQVLKKHYQNDAEALEVVNMEQLEIDLYRKYSEYYGYIFYVVQKFSI</sequence>
<evidence type="ECO:0000259" key="1">
    <source>
        <dbReference type="Pfam" id="PF13649"/>
    </source>
</evidence>
<evidence type="ECO:0000313" key="3">
    <source>
        <dbReference type="Proteomes" id="UP001223520"/>
    </source>
</evidence>
<accession>A0AAJ6NMU3</accession>
<dbReference type="CDD" id="cd02440">
    <property type="entry name" value="AdoMet_MTases"/>
    <property type="match status" value="1"/>
</dbReference>
<dbReference type="Pfam" id="PF13649">
    <property type="entry name" value="Methyltransf_25"/>
    <property type="match status" value="1"/>
</dbReference>
<reference evidence="2 3" key="1">
    <citation type="journal article" date="2023" name="Limnol Oceanogr Lett">
        <title>Environmental adaptations by the intertidal Antarctic cyanobacterium Halotia branconii CENA392 as revealed using long-read genome sequencing.</title>
        <authorList>
            <person name="Dextro R.B."/>
            <person name="Delbaje E."/>
            <person name="Freitas P.N.N."/>
            <person name="Geraldes V."/>
            <person name="Pinto E."/>
            <person name="Long P.F."/>
            <person name="Fiore M.F."/>
        </authorList>
    </citation>
    <scope>NUCLEOTIDE SEQUENCE [LARGE SCALE GENOMIC DNA]</scope>
    <source>
        <strain evidence="2 3">CENA392</strain>
    </source>
</reference>
<proteinExistence type="predicted"/>
<organism evidence="2 3">
    <name type="scientific">Halotia branconii CENA392</name>
    <dbReference type="NCBI Taxonomy" id="1539056"/>
    <lineage>
        <taxon>Bacteria</taxon>
        <taxon>Bacillati</taxon>
        <taxon>Cyanobacteriota</taxon>
        <taxon>Cyanophyceae</taxon>
        <taxon>Nostocales</taxon>
        <taxon>Nodulariaceae</taxon>
        <taxon>Halotia</taxon>
    </lineage>
</organism>
<dbReference type="SUPFAM" id="SSF53335">
    <property type="entry name" value="S-adenosyl-L-methionine-dependent methyltransferases"/>
    <property type="match status" value="1"/>
</dbReference>
<dbReference type="Proteomes" id="UP001223520">
    <property type="component" value="Chromosome"/>
</dbReference>
<gene>
    <name evidence="2" type="ORF">QI031_16465</name>
</gene>
<dbReference type="KEGG" id="hbq:QI031_16465"/>
<dbReference type="RefSeq" id="WP_281480745.1">
    <property type="nucleotide sequence ID" value="NZ_CP124543.1"/>
</dbReference>
<dbReference type="AlphaFoldDB" id="A0AAJ6NMU3"/>
<keyword evidence="2" id="KW-0808">Transferase</keyword>
<dbReference type="InterPro" id="IPR029063">
    <property type="entry name" value="SAM-dependent_MTases_sf"/>
</dbReference>
<dbReference type="PANTHER" id="PTHR44068:SF11">
    <property type="entry name" value="GERANYL DIPHOSPHATE 2-C-METHYLTRANSFERASE"/>
    <property type="match status" value="1"/>
</dbReference>
<dbReference type="GO" id="GO:0008168">
    <property type="term" value="F:methyltransferase activity"/>
    <property type="evidence" value="ECO:0007669"/>
    <property type="project" value="UniProtKB-KW"/>
</dbReference>
<dbReference type="EC" id="2.1.1.-" evidence="2"/>
<dbReference type="EMBL" id="CP124543">
    <property type="protein sequence ID" value="WGV23419.1"/>
    <property type="molecule type" value="Genomic_DNA"/>
</dbReference>
<dbReference type="InterPro" id="IPR041698">
    <property type="entry name" value="Methyltransf_25"/>
</dbReference>
<evidence type="ECO:0000313" key="2">
    <source>
        <dbReference type="EMBL" id="WGV23419.1"/>
    </source>
</evidence>
<keyword evidence="3" id="KW-1185">Reference proteome</keyword>
<keyword evidence="2" id="KW-0489">Methyltransferase</keyword>